<proteinExistence type="predicted"/>
<dbReference type="EMBL" id="PISE01000046">
    <property type="protein sequence ID" value="PKG22170.1"/>
    <property type="molecule type" value="Genomic_DNA"/>
</dbReference>
<sequence>MKVYTVILLQLILWSGYSITEWLSRHDLILYKVCMFIVFFYLAITIGNYIVKSPRKTMFATFISLGIYGSFQIIMSIIYVA</sequence>
<keyword evidence="3" id="KW-1185">Reference proteome</keyword>
<name>A0A2N0YY36_9BACI</name>
<feature type="transmembrane region" description="Helical" evidence="1">
    <location>
        <begin position="58"/>
        <end position="80"/>
    </location>
</feature>
<dbReference type="RefSeq" id="WP_101178721.1">
    <property type="nucleotide sequence ID" value="NZ_PISE01000046.1"/>
</dbReference>
<accession>A0A2N0YY36</accession>
<dbReference type="AlphaFoldDB" id="A0A2N0YY36"/>
<keyword evidence="1" id="KW-0812">Transmembrane</keyword>
<comment type="caution">
    <text evidence="2">The sequence shown here is derived from an EMBL/GenBank/DDBJ whole genome shotgun (WGS) entry which is preliminary data.</text>
</comment>
<keyword evidence="1" id="KW-1133">Transmembrane helix</keyword>
<evidence type="ECO:0000313" key="2">
    <source>
        <dbReference type="EMBL" id="PKG22170.1"/>
    </source>
</evidence>
<dbReference type="Proteomes" id="UP000233375">
    <property type="component" value="Unassembled WGS sequence"/>
</dbReference>
<evidence type="ECO:0000256" key="1">
    <source>
        <dbReference type="SAM" id="Phobius"/>
    </source>
</evidence>
<protein>
    <submittedName>
        <fullName evidence="2">Uncharacterized protein</fullName>
    </submittedName>
</protein>
<keyword evidence="1" id="KW-0472">Membrane</keyword>
<evidence type="ECO:0000313" key="3">
    <source>
        <dbReference type="Proteomes" id="UP000233375"/>
    </source>
</evidence>
<gene>
    <name evidence="2" type="ORF">CWS01_18685</name>
</gene>
<reference evidence="2 3" key="1">
    <citation type="journal article" date="2003" name="Int. J. Syst. Evol. Microbiol.">
        <title>Bacillus nealsonii sp. nov., isolated from a spacecraft-assembly facility, whose spores are gamma-radiation resistant.</title>
        <authorList>
            <person name="Venkateswaran K."/>
            <person name="Kempf M."/>
            <person name="Chen F."/>
            <person name="Satomi M."/>
            <person name="Nicholson W."/>
            <person name="Kern R."/>
        </authorList>
    </citation>
    <scope>NUCLEOTIDE SEQUENCE [LARGE SCALE GENOMIC DNA]</scope>
    <source>
        <strain evidence="2 3">FO-92</strain>
    </source>
</reference>
<feature type="transmembrane region" description="Helical" evidence="1">
    <location>
        <begin position="28"/>
        <end position="51"/>
    </location>
</feature>
<dbReference type="OrthoDB" id="2942660at2"/>
<organism evidence="2 3">
    <name type="scientific">Niallia nealsonii</name>
    <dbReference type="NCBI Taxonomy" id="115979"/>
    <lineage>
        <taxon>Bacteria</taxon>
        <taxon>Bacillati</taxon>
        <taxon>Bacillota</taxon>
        <taxon>Bacilli</taxon>
        <taxon>Bacillales</taxon>
        <taxon>Bacillaceae</taxon>
        <taxon>Niallia</taxon>
    </lineage>
</organism>